<comment type="caution">
    <text evidence="1">The sequence shown here is derived from an EMBL/GenBank/DDBJ whole genome shotgun (WGS) entry which is preliminary data.</text>
</comment>
<keyword evidence="2" id="KW-1185">Reference proteome</keyword>
<reference evidence="1" key="1">
    <citation type="submission" date="2020-06" db="EMBL/GenBank/DDBJ databases">
        <authorList>
            <person name="Li T."/>
            <person name="Hu X."/>
            <person name="Zhang T."/>
            <person name="Song X."/>
            <person name="Zhang H."/>
            <person name="Dai N."/>
            <person name="Sheng W."/>
            <person name="Hou X."/>
            <person name="Wei L."/>
        </authorList>
    </citation>
    <scope>NUCLEOTIDE SEQUENCE</scope>
    <source>
        <strain evidence="1">3651</strain>
        <tissue evidence="1">Leaf</tissue>
    </source>
</reference>
<proteinExistence type="predicted"/>
<evidence type="ECO:0000313" key="2">
    <source>
        <dbReference type="Proteomes" id="UP001293254"/>
    </source>
</evidence>
<name>A0AAE1YMV4_9LAMI</name>
<dbReference type="AlphaFoldDB" id="A0AAE1YMV4"/>
<dbReference type="EMBL" id="JACGWO010000003">
    <property type="protein sequence ID" value="KAK4433319.1"/>
    <property type="molecule type" value="Genomic_DNA"/>
</dbReference>
<dbReference type="Proteomes" id="UP001293254">
    <property type="component" value="Unassembled WGS sequence"/>
</dbReference>
<reference evidence="1" key="2">
    <citation type="journal article" date="2024" name="Plant">
        <title>Genomic evolution and insights into agronomic trait innovations of Sesamum species.</title>
        <authorList>
            <person name="Miao H."/>
            <person name="Wang L."/>
            <person name="Qu L."/>
            <person name="Liu H."/>
            <person name="Sun Y."/>
            <person name="Le M."/>
            <person name="Wang Q."/>
            <person name="Wei S."/>
            <person name="Zheng Y."/>
            <person name="Lin W."/>
            <person name="Duan Y."/>
            <person name="Cao H."/>
            <person name="Xiong S."/>
            <person name="Wang X."/>
            <person name="Wei L."/>
            <person name="Li C."/>
            <person name="Ma Q."/>
            <person name="Ju M."/>
            <person name="Zhao R."/>
            <person name="Li G."/>
            <person name="Mu C."/>
            <person name="Tian Q."/>
            <person name="Mei H."/>
            <person name="Zhang T."/>
            <person name="Gao T."/>
            <person name="Zhang H."/>
        </authorList>
    </citation>
    <scope>NUCLEOTIDE SEQUENCE</scope>
    <source>
        <strain evidence="1">3651</strain>
    </source>
</reference>
<protein>
    <submittedName>
        <fullName evidence="1">Uncharacterized protein</fullName>
    </submittedName>
</protein>
<gene>
    <name evidence="1" type="ORF">Salat_1094200</name>
</gene>
<accession>A0AAE1YMV4</accession>
<evidence type="ECO:0000313" key="1">
    <source>
        <dbReference type="EMBL" id="KAK4433319.1"/>
    </source>
</evidence>
<organism evidence="1 2">
    <name type="scientific">Sesamum alatum</name>
    <dbReference type="NCBI Taxonomy" id="300844"/>
    <lineage>
        <taxon>Eukaryota</taxon>
        <taxon>Viridiplantae</taxon>
        <taxon>Streptophyta</taxon>
        <taxon>Embryophyta</taxon>
        <taxon>Tracheophyta</taxon>
        <taxon>Spermatophyta</taxon>
        <taxon>Magnoliopsida</taxon>
        <taxon>eudicotyledons</taxon>
        <taxon>Gunneridae</taxon>
        <taxon>Pentapetalae</taxon>
        <taxon>asterids</taxon>
        <taxon>lamiids</taxon>
        <taxon>Lamiales</taxon>
        <taxon>Pedaliaceae</taxon>
        <taxon>Sesamum</taxon>
    </lineage>
</organism>
<sequence>MVFHHTHRREAESQHQWWVVTWIYWSEDCWLELRATLARRGRIGESHAYAHQAQAMLDLLELCHDQRRGGERGGCGYGGRGWSQRLRLHAMRLKPAVVPLTP</sequence>